<evidence type="ECO:0000313" key="2">
    <source>
        <dbReference type="EMBL" id="RJE17202.1"/>
    </source>
</evidence>
<dbReference type="STRING" id="2070753.A0A3A2Z2B0"/>
<dbReference type="EMBL" id="MVGC01001402">
    <property type="protein sequence ID" value="RJE17202.1"/>
    <property type="molecule type" value="Genomic_DNA"/>
</dbReference>
<comment type="caution">
    <text evidence="2">The sequence shown here is derived from an EMBL/GenBank/DDBJ whole genome shotgun (WGS) entry which is preliminary data.</text>
</comment>
<dbReference type="Gene3D" id="3.30.559.30">
    <property type="entry name" value="Nonribosomal peptide synthetase, condensation domain"/>
    <property type="match status" value="1"/>
</dbReference>
<feature type="non-terminal residue" evidence="2">
    <location>
        <position position="123"/>
    </location>
</feature>
<dbReference type="OrthoDB" id="416786at2759"/>
<gene>
    <name evidence="2" type="ORF">PHISCL_10461</name>
</gene>
<dbReference type="PANTHER" id="PTHR45398:SF1">
    <property type="entry name" value="ENZYME, PUTATIVE (JCVI)-RELATED"/>
    <property type="match status" value="1"/>
</dbReference>
<evidence type="ECO:0000256" key="1">
    <source>
        <dbReference type="ARBA" id="ARBA00029454"/>
    </source>
</evidence>
<proteinExistence type="inferred from homology"/>
<protein>
    <submittedName>
        <fullName evidence="2">Nonribosomal peptide synthase</fullName>
    </submittedName>
</protein>
<dbReference type="PANTHER" id="PTHR45398">
    <property type="match status" value="1"/>
</dbReference>
<reference evidence="3" key="1">
    <citation type="submission" date="2017-02" db="EMBL/GenBank/DDBJ databases">
        <authorList>
            <person name="Tafer H."/>
            <person name="Lopandic K."/>
        </authorList>
    </citation>
    <scope>NUCLEOTIDE SEQUENCE [LARGE SCALE GENOMIC DNA]</scope>
    <source>
        <strain evidence="3">CBS 366.77</strain>
    </source>
</reference>
<name>A0A3A2Z2B0_9EURO</name>
<comment type="similarity">
    <text evidence="1">Belongs to the NRP synthetase family.</text>
</comment>
<dbReference type="SUPFAM" id="SSF52777">
    <property type="entry name" value="CoA-dependent acyltransferases"/>
    <property type="match status" value="1"/>
</dbReference>
<evidence type="ECO:0000313" key="3">
    <source>
        <dbReference type="Proteomes" id="UP000266188"/>
    </source>
</evidence>
<accession>A0A3A2Z2B0</accession>
<organism evidence="2 3">
    <name type="scientific">Aspergillus sclerotialis</name>
    <dbReference type="NCBI Taxonomy" id="2070753"/>
    <lineage>
        <taxon>Eukaryota</taxon>
        <taxon>Fungi</taxon>
        <taxon>Dikarya</taxon>
        <taxon>Ascomycota</taxon>
        <taxon>Pezizomycotina</taxon>
        <taxon>Eurotiomycetes</taxon>
        <taxon>Eurotiomycetidae</taxon>
        <taxon>Eurotiales</taxon>
        <taxon>Aspergillaceae</taxon>
        <taxon>Aspergillus</taxon>
        <taxon>Aspergillus subgen. Polypaecilum</taxon>
    </lineage>
</organism>
<keyword evidence="3" id="KW-1185">Reference proteome</keyword>
<dbReference type="AlphaFoldDB" id="A0A3A2Z2B0"/>
<sequence length="123" mass="14077">MEHSRKTKSTSQLPFTVALPNLGYWGMNNARNVYGDIKIESFTLDEQTTGHVFGKCNEAFRTEIVDILLSAVIHSFHRIFTDRRIPTVYNEGHGRDPWDSNMDLSRTVGWFTSLCPLDIQVQS</sequence>
<dbReference type="Proteomes" id="UP000266188">
    <property type="component" value="Unassembled WGS sequence"/>
</dbReference>